<dbReference type="OrthoDB" id="6931986at2759"/>
<protein>
    <submittedName>
        <fullName evidence="1">Jg3662 protein</fullName>
    </submittedName>
</protein>
<name>A0A8S4QU22_9NEOP</name>
<gene>
    <name evidence="1" type="primary">jg3662</name>
    <name evidence="1" type="ORF">PAEG_LOCUS4395</name>
</gene>
<comment type="caution">
    <text evidence="1">The sequence shown here is derived from an EMBL/GenBank/DDBJ whole genome shotgun (WGS) entry which is preliminary data.</text>
</comment>
<dbReference type="Proteomes" id="UP000838756">
    <property type="component" value="Unassembled WGS sequence"/>
</dbReference>
<organism evidence="1 2">
    <name type="scientific">Pararge aegeria aegeria</name>
    <dbReference type="NCBI Taxonomy" id="348720"/>
    <lineage>
        <taxon>Eukaryota</taxon>
        <taxon>Metazoa</taxon>
        <taxon>Ecdysozoa</taxon>
        <taxon>Arthropoda</taxon>
        <taxon>Hexapoda</taxon>
        <taxon>Insecta</taxon>
        <taxon>Pterygota</taxon>
        <taxon>Neoptera</taxon>
        <taxon>Endopterygota</taxon>
        <taxon>Lepidoptera</taxon>
        <taxon>Glossata</taxon>
        <taxon>Ditrysia</taxon>
        <taxon>Papilionoidea</taxon>
        <taxon>Nymphalidae</taxon>
        <taxon>Satyrinae</taxon>
        <taxon>Satyrini</taxon>
        <taxon>Parargina</taxon>
        <taxon>Pararge</taxon>
    </lineage>
</organism>
<dbReference type="EMBL" id="CAKXAJ010015106">
    <property type="protein sequence ID" value="CAH2216345.1"/>
    <property type="molecule type" value="Genomic_DNA"/>
</dbReference>
<proteinExistence type="predicted"/>
<feature type="non-terminal residue" evidence="1">
    <location>
        <position position="1"/>
    </location>
</feature>
<keyword evidence="2" id="KW-1185">Reference proteome</keyword>
<evidence type="ECO:0000313" key="1">
    <source>
        <dbReference type="EMBL" id="CAH2216345.1"/>
    </source>
</evidence>
<evidence type="ECO:0000313" key="2">
    <source>
        <dbReference type="Proteomes" id="UP000838756"/>
    </source>
</evidence>
<sequence length="111" mass="12958">DYRIEDASDNTASLHRLCRIFTRSPAPVRPLLHVDGTLRYRTEDRVDILATHLETLFRPFSISNSDQNQLINDYVRNFFAAPLPPEEEPQIFITPRMVRDAISKLKPKNFF</sequence>
<reference evidence="1" key="1">
    <citation type="submission" date="2022-03" db="EMBL/GenBank/DDBJ databases">
        <authorList>
            <person name="Lindestad O."/>
        </authorList>
    </citation>
    <scope>NUCLEOTIDE SEQUENCE</scope>
</reference>
<dbReference type="AlphaFoldDB" id="A0A8S4QU22"/>
<accession>A0A8S4QU22</accession>